<feature type="compositionally biased region" description="Polar residues" evidence="7">
    <location>
        <begin position="368"/>
        <end position="385"/>
    </location>
</feature>
<keyword evidence="6" id="KW-0067">ATP-binding</keyword>
<dbReference type="PANTHER" id="PTHR43289">
    <property type="entry name" value="MITOGEN-ACTIVATED PROTEIN KINASE KINASE KINASE 20-RELATED"/>
    <property type="match status" value="1"/>
</dbReference>
<dbReference type="SUPFAM" id="SSF56112">
    <property type="entry name" value="Protein kinase-like (PK-like)"/>
    <property type="match status" value="1"/>
</dbReference>
<reference evidence="10 11" key="1">
    <citation type="submission" date="2019-04" db="EMBL/GenBank/DDBJ databases">
        <title>Microbes associate with the intestines of laboratory mice.</title>
        <authorList>
            <person name="Navarre W."/>
            <person name="Wong E."/>
            <person name="Huang K.C."/>
            <person name="Tropini C."/>
            <person name="Ng K."/>
            <person name="Yu B."/>
        </authorList>
    </citation>
    <scope>NUCLEOTIDE SEQUENCE [LARGE SCALE GENOMIC DNA]</scope>
    <source>
        <strain evidence="10 11">NM80_B27</strain>
    </source>
</reference>
<keyword evidence="2 10" id="KW-0723">Serine/threonine-protein kinase</keyword>
<evidence type="ECO:0000256" key="8">
    <source>
        <dbReference type="SAM" id="Phobius"/>
    </source>
</evidence>
<dbReference type="InterPro" id="IPR008266">
    <property type="entry name" value="Tyr_kinase_AS"/>
</dbReference>
<feature type="region of interest" description="Disordered" evidence="7">
    <location>
        <begin position="357"/>
        <end position="390"/>
    </location>
</feature>
<dbReference type="PROSITE" id="PS50011">
    <property type="entry name" value="PROTEIN_KINASE_DOM"/>
    <property type="match status" value="1"/>
</dbReference>
<dbReference type="GO" id="GO:0004674">
    <property type="term" value="F:protein serine/threonine kinase activity"/>
    <property type="evidence" value="ECO:0007669"/>
    <property type="project" value="UniProtKB-KW"/>
</dbReference>
<dbReference type="CDD" id="cd14014">
    <property type="entry name" value="STKc_PknB_like"/>
    <property type="match status" value="1"/>
</dbReference>
<accession>A0A4S4G7M8</accession>
<dbReference type="PROSITE" id="PS00109">
    <property type="entry name" value="PROTEIN_KINASE_TYR"/>
    <property type="match status" value="1"/>
</dbReference>
<evidence type="ECO:0000256" key="1">
    <source>
        <dbReference type="ARBA" id="ARBA00012513"/>
    </source>
</evidence>
<dbReference type="InterPro" id="IPR000719">
    <property type="entry name" value="Prot_kinase_dom"/>
</dbReference>
<dbReference type="InterPro" id="IPR011009">
    <property type="entry name" value="Kinase-like_dom_sf"/>
</dbReference>
<evidence type="ECO:0000256" key="5">
    <source>
        <dbReference type="ARBA" id="ARBA00022777"/>
    </source>
</evidence>
<organism evidence="10 11">
    <name type="scientific">Adlercreutzia caecimuris</name>
    <dbReference type="NCBI Taxonomy" id="671266"/>
    <lineage>
        <taxon>Bacteria</taxon>
        <taxon>Bacillati</taxon>
        <taxon>Actinomycetota</taxon>
        <taxon>Coriobacteriia</taxon>
        <taxon>Eggerthellales</taxon>
        <taxon>Eggerthellaceae</taxon>
        <taxon>Adlercreutzia</taxon>
    </lineage>
</organism>
<dbReference type="Gene3D" id="1.10.510.10">
    <property type="entry name" value="Transferase(Phosphotransferase) domain 1"/>
    <property type="match status" value="1"/>
</dbReference>
<keyword evidence="8" id="KW-0472">Membrane</keyword>
<evidence type="ECO:0000256" key="6">
    <source>
        <dbReference type="ARBA" id="ARBA00022840"/>
    </source>
</evidence>
<feature type="domain" description="Protein kinase" evidence="9">
    <location>
        <begin position="1"/>
        <end position="254"/>
    </location>
</feature>
<dbReference type="SMART" id="SM00220">
    <property type="entry name" value="S_TKc"/>
    <property type="match status" value="1"/>
</dbReference>
<dbReference type="PANTHER" id="PTHR43289:SF6">
    <property type="entry name" value="SERINE_THREONINE-PROTEIN KINASE NEKL-3"/>
    <property type="match status" value="1"/>
</dbReference>
<evidence type="ECO:0000256" key="3">
    <source>
        <dbReference type="ARBA" id="ARBA00022679"/>
    </source>
</evidence>
<dbReference type="Proteomes" id="UP000308978">
    <property type="component" value="Unassembled WGS sequence"/>
</dbReference>
<feature type="transmembrane region" description="Helical" evidence="8">
    <location>
        <begin position="305"/>
        <end position="327"/>
    </location>
</feature>
<dbReference type="EMBL" id="SSTJ01000001">
    <property type="protein sequence ID" value="THG38891.1"/>
    <property type="molecule type" value="Genomic_DNA"/>
</dbReference>
<keyword evidence="4" id="KW-0547">Nucleotide-binding</keyword>
<keyword evidence="5 10" id="KW-0418">Kinase</keyword>
<evidence type="ECO:0000313" key="10">
    <source>
        <dbReference type="EMBL" id="THG38891.1"/>
    </source>
</evidence>
<dbReference type="GO" id="GO:0005524">
    <property type="term" value="F:ATP binding"/>
    <property type="evidence" value="ECO:0007669"/>
    <property type="project" value="UniProtKB-KW"/>
</dbReference>
<protein>
    <recommendedName>
        <fullName evidence="1">non-specific serine/threonine protein kinase</fullName>
        <ecNumber evidence="1">2.7.11.1</ecNumber>
    </recommendedName>
</protein>
<proteinExistence type="predicted"/>
<evidence type="ECO:0000256" key="2">
    <source>
        <dbReference type="ARBA" id="ARBA00022527"/>
    </source>
</evidence>
<dbReference type="Pfam" id="PF00069">
    <property type="entry name" value="Pkinase"/>
    <property type="match status" value="1"/>
</dbReference>
<gene>
    <name evidence="10" type="ORF">E5986_00935</name>
</gene>
<dbReference type="AlphaFoldDB" id="A0A4S4G7M8"/>
<evidence type="ECO:0000313" key="11">
    <source>
        <dbReference type="Proteomes" id="UP000308978"/>
    </source>
</evidence>
<keyword evidence="3" id="KW-0808">Transferase</keyword>
<comment type="caution">
    <text evidence="10">The sequence shown here is derived from an EMBL/GenBank/DDBJ whole genome shotgun (WGS) entry which is preliminary data.</text>
</comment>
<sequence length="589" mass="62762">MAMGPREGRVLHAMSIDDAYEVQRVLASSPGGRTEVVTIDGLGPYLRKKIPLSLVDRQVWAALAECESPRLPHVVATYETPDEFVAVCDFVPADIISEVVAAEKRLPAFEAVRITLEICEALENLHRHGIVHCDISPRNVLLAADGAHLIDLGIARARGTEPSSEGPLLGTHGFAAPEQYGFAPVDERSDVYAAARLLGFMLTGIEPGDDYRAALLDENVVPVPLRMVIKRGNAFEPSARYQTIGAFAEEVNWAASSGDGQAGFSQDTVSCQDEKGPGARINPEVPMAAPGKNGVNLPRGRRVPIPVWIASGLLLICVVAAALPGAVNDLIMAKLSYDSMSALSTQIAEMGDKSQNDLMQTPEEDESSAQMISGNTSEGMGQNSHSSGAAAGSDGIDEVLTIVESAWFVDQTGRLRWVFALHHGGSESAVLYPTVKIVGRDAKGNVVSSNSQVLSLIEPGQTIYFGSSSENGTAIQSVDFVPVNPSKDNLVQSRENAPKFRVGSISEYVDTSDSPHFAGEVFLEGVSDAECETNQLAITVVLRDSDGKMLGGETGFTNCPRQGESSAFDILARALPSSYASVEAYACEW</sequence>
<evidence type="ECO:0000256" key="4">
    <source>
        <dbReference type="ARBA" id="ARBA00022741"/>
    </source>
</evidence>
<evidence type="ECO:0000259" key="9">
    <source>
        <dbReference type="PROSITE" id="PS50011"/>
    </source>
</evidence>
<keyword evidence="8" id="KW-0812">Transmembrane</keyword>
<evidence type="ECO:0000256" key="7">
    <source>
        <dbReference type="SAM" id="MobiDB-lite"/>
    </source>
</evidence>
<name>A0A4S4G7M8_9ACTN</name>
<dbReference type="EC" id="2.7.11.1" evidence="1"/>
<keyword evidence="8" id="KW-1133">Transmembrane helix</keyword>